<evidence type="ECO:0000256" key="2">
    <source>
        <dbReference type="ARBA" id="ARBA00022963"/>
    </source>
</evidence>
<reference evidence="6 7" key="1">
    <citation type="submission" date="2018-01" db="EMBL/GenBank/DDBJ databases">
        <title>Whole genome analyses suggest that Burkholderia sensu lato contains two further novel genera in the rhizoxinica-symbiotica group Mycetohabitans gen. nov., and Trinickia gen. nov.: implications for the evolution of diazotrophy and nodulation in the Burkholderiaceae.</title>
        <authorList>
            <person name="Estrada-de los Santos P."/>
            <person name="Palmer M."/>
            <person name="Chavez-Ramirez B."/>
            <person name="Beukes C."/>
            <person name="Steenkamp E.T."/>
            <person name="Hirsch A.M."/>
            <person name="Manyaka P."/>
            <person name="Maluk M."/>
            <person name="Lafos M."/>
            <person name="Crook M."/>
            <person name="Gross E."/>
            <person name="Simon M.F."/>
            <person name="Bueno dos Reis Junior F."/>
            <person name="Poole P.S."/>
            <person name="Venter S.N."/>
            <person name="James E.K."/>
        </authorList>
    </citation>
    <scope>NUCLEOTIDE SEQUENCE [LARGE SCALE GENOMIC DNA]</scope>
    <source>
        <strain evidence="6 7">JPY 581</strain>
    </source>
</reference>
<dbReference type="RefSeq" id="WP_018439579.1">
    <property type="nucleotide sequence ID" value="NZ_KB890165.1"/>
</dbReference>
<keyword evidence="2 4" id="KW-0442">Lipid degradation</keyword>
<keyword evidence="1 4" id="KW-0378">Hydrolase</keyword>
<dbReference type="PROSITE" id="PS51635">
    <property type="entry name" value="PNPLA"/>
    <property type="match status" value="1"/>
</dbReference>
<gene>
    <name evidence="6" type="ORF">C0Z20_01040</name>
</gene>
<evidence type="ECO:0000259" key="5">
    <source>
        <dbReference type="PROSITE" id="PS51635"/>
    </source>
</evidence>
<name>A0A2N7XA60_9BURK</name>
<evidence type="ECO:0000256" key="1">
    <source>
        <dbReference type="ARBA" id="ARBA00022801"/>
    </source>
</evidence>
<evidence type="ECO:0000313" key="7">
    <source>
        <dbReference type="Proteomes" id="UP000235777"/>
    </source>
</evidence>
<dbReference type="Proteomes" id="UP000235777">
    <property type="component" value="Unassembled WGS sequence"/>
</dbReference>
<feature type="active site" description="Proton acceptor" evidence="4">
    <location>
        <position position="203"/>
    </location>
</feature>
<dbReference type="EMBL" id="PNYC01000001">
    <property type="protein sequence ID" value="PMS38497.1"/>
    <property type="molecule type" value="Genomic_DNA"/>
</dbReference>
<dbReference type="AlphaFoldDB" id="A0A2N7XA60"/>
<dbReference type="STRING" id="863227.GCA_000373005_01048"/>
<keyword evidence="7" id="KW-1185">Reference proteome</keyword>
<dbReference type="PANTHER" id="PTHR14226">
    <property type="entry name" value="NEUROPATHY TARGET ESTERASE/SWISS CHEESE D.MELANOGASTER"/>
    <property type="match status" value="1"/>
</dbReference>
<dbReference type="InterPro" id="IPR050301">
    <property type="entry name" value="NTE"/>
</dbReference>
<feature type="short sequence motif" description="DGA/G" evidence="4">
    <location>
        <begin position="203"/>
        <end position="205"/>
    </location>
</feature>
<evidence type="ECO:0000313" key="6">
    <source>
        <dbReference type="EMBL" id="PMS38497.1"/>
    </source>
</evidence>
<feature type="domain" description="PNPLA" evidence="5">
    <location>
        <begin position="18"/>
        <end position="216"/>
    </location>
</feature>
<dbReference type="Pfam" id="PF01734">
    <property type="entry name" value="Patatin"/>
    <property type="match status" value="1"/>
</dbReference>
<dbReference type="Gene3D" id="3.40.1090.10">
    <property type="entry name" value="Cytosolic phospholipase A2 catalytic domain"/>
    <property type="match status" value="2"/>
</dbReference>
<dbReference type="InterPro" id="IPR016035">
    <property type="entry name" value="Acyl_Trfase/lysoPLipase"/>
</dbReference>
<protein>
    <submittedName>
        <fullName evidence="6">Alpha/beta hydrolase</fullName>
    </submittedName>
</protein>
<proteinExistence type="predicted"/>
<dbReference type="OrthoDB" id="9770965at2"/>
<organism evidence="6 7">
    <name type="scientific">Trinickia symbiotica</name>
    <dbReference type="NCBI Taxonomy" id="863227"/>
    <lineage>
        <taxon>Bacteria</taxon>
        <taxon>Pseudomonadati</taxon>
        <taxon>Pseudomonadota</taxon>
        <taxon>Betaproteobacteria</taxon>
        <taxon>Burkholderiales</taxon>
        <taxon>Burkholderiaceae</taxon>
        <taxon>Trinickia</taxon>
    </lineage>
</organism>
<keyword evidence="3 4" id="KW-0443">Lipid metabolism</keyword>
<feature type="active site" description="Nucleophile" evidence="4">
    <location>
        <position position="52"/>
    </location>
</feature>
<dbReference type="GO" id="GO:0016042">
    <property type="term" value="P:lipid catabolic process"/>
    <property type="evidence" value="ECO:0007669"/>
    <property type="project" value="UniProtKB-UniRule"/>
</dbReference>
<sequence>MDTENPTAGKTSTRRINVALQGGGSHGAFSWGVLDRLLEDDRIEIDGISGTSAGAMNATVLAYGLVSGGQEGARRALASFWRNVSERAWASPLCNPWMKWTAGGHLEFSPAWLAFDFLTRIFSPYQLNPANLNPLRDVLEETVDFDLLRRNTSVKLFLCATNVLSGRIRVFATKDVTVHAVLASSCLPQLFQAVQIDGEYYWDGGYMGNPPIYPLIYETDTCDVLIIRVNPIRIGKVPTTAYEILDRVNTLSFNSSLMREMRAVDFVTRLIDEGALDSSRYRRMLIHSIDGEAEMSRYGAASKFNADWAFLSELFELGRARADAWLQANFDALGERSSTNIADTFL</sequence>
<dbReference type="GO" id="GO:0016787">
    <property type="term" value="F:hydrolase activity"/>
    <property type="evidence" value="ECO:0007669"/>
    <property type="project" value="UniProtKB-UniRule"/>
</dbReference>
<feature type="short sequence motif" description="GXSXG" evidence="4">
    <location>
        <begin position="50"/>
        <end position="54"/>
    </location>
</feature>
<evidence type="ECO:0000256" key="3">
    <source>
        <dbReference type="ARBA" id="ARBA00023098"/>
    </source>
</evidence>
<accession>A0A2N7XA60</accession>
<dbReference type="PANTHER" id="PTHR14226:SF78">
    <property type="entry name" value="SLR0060 PROTEIN"/>
    <property type="match status" value="1"/>
</dbReference>
<comment type="caution">
    <text evidence="6">The sequence shown here is derived from an EMBL/GenBank/DDBJ whole genome shotgun (WGS) entry which is preliminary data.</text>
</comment>
<dbReference type="InterPro" id="IPR002641">
    <property type="entry name" value="PNPLA_dom"/>
</dbReference>
<evidence type="ECO:0000256" key="4">
    <source>
        <dbReference type="PROSITE-ProRule" id="PRU01161"/>
    </source>
</evidence>
<dbReference type="SUPFAM" id="SSF52151">
    <property type="entry name" value="FabD/lysophospholipase-like"/>
    <property type="match status" value="1"/>
</dbReference>
<feature type="short sequence motif" description="GXGXXG" evidence="4">
    <location>
        <begin position="22"/>
        <end position="27"/>
    </location>
</feature>